<keyword evidence="12" id="KW-1185">Reference proteome</keyword>
<dbReference type="Pfam" id="PF05649">
    <property type="entry name" value="Peptidase_M13_N"/>
    <property type="match status" value="1"/>
</dbReference>
<proteinExistence type="inferred from homology"/>
<dbReference type="InterPro" id="IPR018497">
    <property type="entry name" value="Peptidase_M13_C"/>
</dbReference>
<dbReference type="PANTHER" id="PTHR11733:SF167">
    <property type="entry name" value="FI17812P1-RELATED"/>
    <property type="match status" value="1"/>
</dbReference>
<evidence type="ECO:0000256" key="6">
    <source>
        <dbReference type="ARBA" id="ARBA00022833"/>
    </source>
</evidence>
<keyword evidence="6" id="KW-0862">Zinc</keyword>
<sequence length="687" mass="77147">MTKKSILKKSLLAASATWLVVAGAQAGRAETKPYPAGWGFDTAGMNRSVKPGDDFFSFANGTYIKNIRIPDDRSSFGAFDVLAETARERVKSLLMEAGKNAPDTPITTREKLGVYYATFLDEAKANQLGNAPLKPYLTEIRNAHDVKSAVALFGKASHQFFYSPYEISIMAGFDDPTKYVISLGQGRLGMPDRDYYLKPEFAAKKKAYRAYVEKMLGLINWPNAALEATRIVTFETELAKAEWPLQALRDPLRINNPMSLAQLQAKVPEIDWTLLLTEAGIKPEDFKSEKLVVLEPAAIRNMAAHIAGLDNATRQAWMAFHLADNAAPCLSHQFVQASFDFNAHELEGQPKLSARWKQSVNATSAAMGWAIGQQYVKRYFPPSAKASITSLVGEVKEVFAERLRHNPWMSPETREKARRKLNNFRIEVGYPSKWRDYTALDVKKGDIFGNATRAAAFNWQHELSHVGKDVDRAEWEMTPQTVNAYNEPTQVEIVFPAAILQPPFFDPNGDTAINYGAIGGVIGHEMTHSFDDEGRQFDEKGRVHQWWTPEDVKRFNALAERFGAQYEKFEVFPGLHLNPKLTMGENIADLGGLTLALNAYHASLKGKPAPVVHGLTGDQRVFLGWAQVWREKLRDDVVRKRVTTDPHSPPKARVNLPAHNLNDWYDAFDVKPKDKLYIPPEQRVVIW</sequence>
<reference evidence="11 12" key="1">
    <citation type="submission" date="2023-10" db="EMBL/GenBank/DDBJ databases">
        <title>Sorlinia euscelidii gen. nov., sp. nov., an acetic acid bacteria isolated from the gut of Euscelidius variegatus emitter.</title>
        <authorList>
            <person name="Michoud G."/>
            <person name="Marasco R."/>
            <person name="Seferji K."/>
            <person name="Gonella E."/>
            <person name="Garuglieri E."/>
            <person name="Alma A."/>
            <person name="Mapelli F."/>
            <person name="Borin S."/>
            <person name="Daffonchio D."/>
            <person name="Crotti E."/>
        </authorList>
    </citation>
    <scope>NUCLEOTIDE SEQUENCE [LARGE SCALE GENOMIC DNA]</scope>
    <source>
        <strain evidence="11 12">EV16P</strain>
    </source>
</reference>
<evidence type="ECO:0000256" key="8">
    <source>
        <dbReference type="SAM" id="SignalP"/>
    </source>
</evidence>
<evidence type="ECO:0000256" key="3">
    <source>
        <dbReference type="ARBA" id="ARBA00022670"/>
    </source>
</evidence>
<keyword evidence="4" id="KW-0479">Metal-binding</keyword>
<evidence type="ECO:0000259" key="10">
    <source>
        <dbReference type="Pfam" id="PF05649"/>
    </source>
</evidence>
<organism evidence="11 12">
    <name type="scientific">Sorlinia euscelidii</name>
    <dbReference type="NCBI Taxonomy" id="3081148"/>
    <lineage>
        <taxon>Bacteria</taxon>
        <taxon>Pseudomonadati</taxon>
        <taxon>Pseudomonadota</taxon>
        <taxon>Alphaproteobacteria</taxon>
        <taxon>Acetobacterales</taxon>
        <taxon>Acetobacteraceae</taxon>
        <taxon>Sorlinia</taxon>
    </lineage>
</organism>
<keyword evidence="8" id="KW-0732">Signal</keyword>
<evidence type="ECO:0000256" key="7">
    <source>
        <dbReference type="ARBA" id="ARBA00023049"/>
    </source>
</evidence>
<comment type="similarity">
    <text evidence="2">Belongs to the peptidase M13 family.</text>
</comment>
<dbReference type="SUPFAM" id="SSF55486">
    <property type="entry name" value="Metalloproteases ('zincins'), catalytic domain"/>
    <property type="match status" value="1"/>
</dbReference>
<dbReference type="PROSITE" id="PS51885">
    <property type="entry name" value="NEPRILYSIN"/>
    <property type="match status" value="1"/>
</dbReference>
<dbReference type="PRINTS" id="PR00786">
    <property type="entry name" value="NEPRILYSIN"/>
</dbReference>
<evidence type="ECO:0000256" key="1">
    <source>
        <dbReference type="ARBA" id="ARBA00001947"/>
    </source>
</evidence>
<evidence type="ECO:0000313" key="12">
    <source>
        <dbReference type="Proteomes" id="UP001312908"/>
    </source>
</evidence>
<accession>A0ABU7U3P9</accession>
<dbReference type="RefSeq" id="WP_394820289.1">
    <property type="nucleotide sequence ID" value="NZ_JAWJZY010000005.1"/>
</dbReference>
<name>A0ABU7U3P9_9PROT</name>
<evidence type="ECO:0000256" key="5">
    <source>
        <dbReference type="ARBA" id="ARBA00022801"/>
    </source>
</evidence>
<comment type="caution">
    <text evidence="11">The sequence shown here is derived from an EMBL/GenBank/DDBJ whole genome shotgun (WGS) entry which is preliminary data.</text>
</comment>
<dbReference type="InterPro" id="IPR008753">
    <property type="entry name" value="Peptidase_M13_N"/>
</dbReference>
<evidence type="ECO:0000256" key="2">
    <source>
        <dbReference type="ARBA" id="ARBA00007357"/>
    </source>
</evidence>
<dbReference type="InterPro" id="IPR042089">
    <property type="entry name" value="Peptidase_M13_dom_2"/>
</dbReference>
<feature type="domain" description="Peptidase M13 N-terminal" evidence="10">
    <location>
        <begin position="51"/>
        <end position="431"/>
    </location>
</feature>
<comment type="cofactor">
    <cofactor evidence="1">
        <name>Zn(2+)</name>
        <dbReference type="ChEBI" id="CHEBI:29105"/>
    </cofactor>
</comment>
<feature type="chain" id="PRO_5045058307" evidence="8">
    <location>
        <begin position="27"/>
        <end position="687"/>
    </location>
</feature>
<feature type="domain" description="Peptidase M13 C-terminal" evidence="9">
    <location>
        <begin position="483"/>
        <end position="684"/>
    </location>
</feature>
<dbReference type="InterPro" id="IPR024079">
    <property type="entry name" value="MetalloPept_cat_dom_sf"/>
</dbReference>
<dbReference type="EMBL" id="JAWJZY010000005">
    <property type="protein sequence ID" value="MEE8659479.1"/>
    <property type="molecule type" value="Genomic_DNA"/>
</dbReference>
<gene>
    <name evidence="11" type="ORF">DOFOFD_10725</name>
</gene>
<dbReference type="InterPro" id="IPR000718">
    <property type="entry name" value="Peptidase_M13"/>
</dbReference>
<dbReference type="Pfam" id="PF01431">
    <property type="entry name" value="Peptidase_M13"/>
    <property type="match status" value="1"/>
</dbReference>
<evidence type="ECO:0000313" key="11">
    <source>
        <dbReference type="EMBL" id="MEE8659479.1"/>
    </source>
</evidence>
<dbReference type="Gene3D" id="1.10.1380.10">
    <property type="entry name" value="Neutral endopeptidase , domain2"/>
    <property type="match status" value="1"/>
</dbReference>
<evidence type="ECO:0000259" key="9">
    <source>
        <dbReference type="Pfam" id="PF01431"/>
    </source>
</evidence>
<dbReference type="PANTHER" id="PTHR11733">
    <property type="entry name" value="ZINC METALLOPROTEASE FAMILY M13 NEPRILYSIN-RELATED"/>
    <property type="match status" value="1"/>
</dbReference>
<evidence type="ECO:0000256" key="4">
    <source>
        <dbReference type="ARBA" id="ARBA00022723"/>
    </source>
</evidence>
<keyword evidence="5" id="KW-0378">Hydrolase</keyword>
<feature type="signal peptide" evidence="8">
    <location>
        <begin position="1"/>
        <end position="26"/>
    </location>
</feature>
<keyword evidence="7" id="KW-0482">Metalloprotease</keyword>
<protein>
    <submittedName>
        <fullName evidence="11">Metallopeptidase</fullName>
    </submittedName>
</protein>
<dbReference type="CDD" id="cd08662">
    <property type="entry name" value="M13"/>
    <property type="match status" value="1"/>
</dbReference>
<dbReference type="Proteomes" id="UP001312908">
    <property type="component" value="Unassembled WGS sequence"/>
</dbReference>
<dbReference type="Gene3D" id="3.40.390.10">
    <property type="entry name" value="Collagenase (Catalytic Domain)"/>
    <property type="match status" value="1"/>
</dbReference>
<keyword evidence="3" id="KW-0645">Protease</keyword>